<dbReference type="EMBL" id="JAHZSV010000077">
    <property type="protein sequence ID" value="MBW8202067.1"/>
    <property type="molecule type" value="Genomic_DNA"/>
</dbReference>
<proteinExistence type="predicted"/>
<evidence type="ECO:0000313" key="2">
    <source>
        <dbReference type="Proteomes" id="UP001196136"/>
    </source>
</evidence>
<gene>
    <name evidence="1" type="ORF">K1F36_19790</name>
</gene>
<protein>
    <submittedName>
        <fullName evidence="1">Uncharacterized protein</fullName>
    </submittedName>
</protein>
<keyword evidence="2" id="KW-1185">Reference proteome</keyword>
<name>A0ABS7EWR2_9FLAO</name>
<comment type="caution">
    <text evidence="1">The sequence shown here is derived from an EMBL/GenBank/DDBJ whole genome shotgun (WGS) entry which is preliminary data.</text>
</comment>
<sequence>MAQEVYNLENVIQDSNATWTNEMLDYGAQVEKTGIVYLLRRKKLSTVQQPTRY</sequence>
<dbReference type="RefSeq" id="WP_220115326.1">
    <property type="nucleotide sequence ID" value="NZ_JAHZSV010000077.1"/>
</dbReference>
<organism evidence="1 2">
    <name type="scientific">Flagellimonas abyssi</name>
    <dbReference type="NCBI Taxonomy" id="2864871"/>
    <lineage>
        <taxon>Bacteria</taxon>
        <taxon>Pseudomonadati</taxon>
        <taxon>Bacteroidota</taxon>
        <taxon>Flavobacteriia</taxon>
        <taxon>Flavobacteriales</taxon>
        <taxon>Flavobacteriaceae</taxon>
        <taxon>Flagellimonas</taxon>
    </lineage>
</organism>
<reference evidence="1 2" key="1">
    <citation type="submission" date="2021-08" db="EMBL/GenBank/DDBJ databases">
        <title>Muricauda profundi sp. nov., a marine bacterium isolated from deep seawater of the Mariana Trench.</title>
        <authorList>
            <person name="Wei Y."/>
        </authorList>
    </citation>
    <scope>NUCLEOTIDE SEQUENCE [LARGE SCALE GENOMIC DNA]</scope>
    <source>
        <strain evidence="1 2">W52</strain>
    </source>
</reference>
<dbReference type="Proteomes" id="UP001196136">
    <property type="component" value="Unassembled WGS sequence"/>
</dbReference>
<accession>A0ABS7EWR2</accession>
<evidence type="ECO:0000313" key="1">
    <source>
        <dbReference type="EMBL" id="MBW8202067.1"/>
    </source>
</evidence>